<feature type="compositionally biased region" description="Polar residues" evidence="2">
    <location>
        <begin position="317"/>
        <end position="365"/>
    </location>
</feature>
<feature type="region of interest" description="Disordered" evidence="2">
    <location>
        <begin position="48"/>
        <end position="181"/>
    </location>
</feature>
<feature type="compositionally biased region" description="Acidic residues" evidence="2">
    <location>
        <begin position="65"/>
        <end position="83"/>
    </location>
</feature>
<name>A0A6A6H544_VIRVR</name>
<comment type="similarity">
    <text evidence="1">Belongs to the VPS72/YL1 family.</text>
</comment>
<reference evidence="4" key="1">
    <citation type="journal article" date="2020" name="Stud. Mycol.">
        <title>101 Dothideomycetes genomes: a test case for predicting lifestyles and emergence of pathogens.</title>
        <authorList>
            <person name="Haridas S."/>
            <person name="Albert R."/>
            <person name="Binder M."/>
            <person name="Bloem J."/>
            <person name="Labutti K."/>
            <person name="Salamov A."/>
            <person name="Andreopoulos B."/>
            <person name="Baker S."/>
            <person name="Barry K."/>
            <person name="Bills G."/>
            <person name="Bluhm B."/>
            <person name="Cannon C."/>
            <person name="Castanera R."/>
            <person name="Culley D."/>
            <person name="Daum C."/>
            <person name="Ezra D."/>
            <person name="Gonzalez J."/>
            <person name="Henrissat B."/>
            <person name="Kuo A."/>
            <person name="Liang C."/>
            <person name="Lipzen A."/>
            <person name="Lutzoni F."/>
            <person name="Magnuson J."/>
            <person name="Mondo S."/>
            <person name="Nolan M."/>
            <person name="Ohm R."/>
            <person name="Pangilinan J."/>
            <person name="Park H.-J."/>
            <person name="Ramirez L."/>
            <person name="Alfaro M."/>
            <person name="Sun H."/>
            <person name="Tritt A."/>
            <person name="Yoshinaga Y."/>
            <person name="Zwiers L.-H."/>
            <person name="Turgeon B."/>
            <person name="Goodwin S."/>
            <person name="Spatafora J."/>
            <person name="Crous P."/>
            <person name="Grigoriev I."/>
        </authorList>
    </citation>
    <scope>NUCLEOTIDE SEQUENCE</scope>
    <source>
        <strain evidence="4">Tuck. ex Michener</strain>
    </source>
</reference>
<evidence type="ECO:0000256" key="1">
    <source>
        <dbReference type="ARBA" id="ARBA00006832"/>
    </source>
</evidence>
<evidence type="ECO:0000313" key="4">
    <source>
        <dbReference type="EMBL" id="KAF2232643.1"/>
    </source>
</evidence>
<keyword evidence="5" id="KW-1185">Reference proteome</keyword>
<dbReference type="Proteomes" id="UP000800092">
    <property type="component" value="Unassembled WGS sequence"/>
</dbReference>
<dbReference type="OrthoDB" id="3942062at2759"/>
<feature type="region of interest" description="Disordered" evidence="2">
    <location>
        <begin position="543"/>
        <end position="572"/>
    </location>
</feature>
<sequence>MSRNEEDDSSSGESSEEEEDDDNLVESLVAGRERRSTAGRWLGNLVAKAAADDAEQEDVERTLDDIFDEGIPEEDVDFEEDAAADDRDMAMSESDSGEDAGPGQGEDEMEGERQLLKAERAEKLAKKRKARDAMVAPLIHPKKIKTAPLVSAPESQPTARPRIPKKSERQSWLPTDLDAPIRASTRTQTVRNKVTVHARMRESEKRRQRTINSMEAAARRKFRNEQPPKTQEQRLAEAALVERKNSRSLNRWQLAEDQRQAEQKAKLEALRSKKLEGPVISWYSGPGYWVNGLLKGTGKDFKIEEVHEPADVKVTPMGTQSNESDGSVRPPQTQSHAPLGDSVTQDSGTQSQGKENQGQTESRQTSHLHDSDQPQAPTSLQTSNNLLHGIYDYANLPYQDQPPEPSLTQPAPPQASPPIQLPLRTSPAPPTTLQPAPTIVDIALRSLIIMSNFPDFERTTRAVDRHEAVRGILLHTSKTKTTKPKPIMCAITDHPARYLDPKTRLPYSSLYSYRFLRKILEGRCVWSSLLGCFVGPEYELPHGKPAAGVPERFGQRRRRGEKRVKVEEGSGG</sequence>
<organism evidence="4 5">
    <name type="scientific">Viridothelium virens</name>
    <name type="common">Speckled blister lichen</name>
    <name type="synonym">Trypethelium virens</name>
    <dbReference type="NCBI Taxonomy" id="1048519"/>
    <lineage>
        <taxon>Eukaryota</taxon>
        <taxon>Fungi</taxon>
        <taxon>Dikarya</taxon>
        <taxon>Ascomycota</taxon>
        <taxon>Pezizomycotina</taxon>
        <taxon>Dothideomycetes</taxon>
        <taxon>Dothideomycetes incertae sedis</taxon>
        <taxon>Trypetheliales</taxon>
        <taxon>Trypetheliaceae</taxon>
        <taxon>Viridothelium</taxon>
    </lineage>
</organism>
<gene>
    <name evidence="4" type="ORF">EV356DRAFT_504885</name>
</gene>
<dbReference type="GO" id="GO:0005634">
    <property type="term" value="C:nucleus"/>
    <property type="evidence" value="ECO:0007669"/>
    <property type="project" value="TreeGrafter"/>
</dbReference>
<evidence type="ECO:0000259" key="3">
    <source>
        <dbReference type="SMART" id="SM00993"/>
    </source>
</evidence>
<feature type="compositionally biased region" description="Basic and acidic residues" evidence="2">
    <location>
        <begin position="563"/>
        <end position="572"/>
    </location>
</feature>
<feature type="region of interest" description="Disordered" evidence="2">
    <location>
        <begin position="395"/>
        <end position="433"/>
    </location>
</feature>
<feature type="compositionally biased region" description="Basic and acidic residues" evidence="2">
    <location>
        <begin position="111"/>
        <end position="124"/>
    </location>
</feature>
<proteinExistence type="inferred from homology"/>
<evidence type="ECO:0000256" key="2">
    <source>
        <dbReference type="SAM" id="MobiDB-lite"/>
    </source>
</evidence>
<feature type="compositionally biased region" description="Pro residues" evidence="2">
    <location>
        <begin position="400"/>
        <end position="420"/>
    </location>
</feature>
<dbReference type="PANTHER" id="PTHR13275">
    <property type="entry name" value="YL-1 PROTEIN TRANSCRIPTION FACTOR-LIKE 1"/>
    <property type="match status" value="1"/>
</dbReference>
<protein>
    <recommendedName>
        <fullName evidence="3">Vps72/YL1 C-terminal domain-containing protein</fullName>
    </recommendedName>
</protein>
<dbReference type="InterPro" id="IPR046757">
    <property type="entry name" value="YL1_N"/>
</dbReference>
<dbReference type="EMBL" id="ML991813">
    <property type="protein sequence ID" value="KAF2232643.1"/>
    <property type="molecule type" value="Genomic_DNA"/>
</dbReference>
<feature type="region of interest" description="Disordered" evidence="2">
    <location>
        <begin position="308"/>
        <end position="381"/>
    </location>
</feature>
<dbReference type="SMART" id="SM00993">
    <property type="entry name" value="YL1_C"/>
    <property type="match status" value="1"/>
</dbReference>
<evidence type="ECO:0000313" key="5">
    <source>
        <dbReference type="Proteomes" id="UP000800092"/>
    </source>
</evidence>
<feature type="compositionally biased region" description="Acidic residues" evidence="2">
    <location>
        <begin position="1"/>
        <end position="24"/>
    </location>
</feature>
<feature type="region of interest" description="Disordered" evidence="2">
    <location>
        <begin position="1"/>
        <end position="33"/>
    </location>
</feature>
<dbReference type="PANTHER" id="PTHR13275:SF4">
    <property type="entry name" value="VACUOLAR PROTEIN SORTING-ASSOCIATED PROTEIN 72 HOMOLOG"/>
    <property type="match status" value="1"/>
</dbReference>
<dbReference type="AlphaFoldDB" id="A0A6A6H544"/>
<dbReference type="InterPro" id="IPR013272">
    <property type="entry name" value="Vps72/YL1_C"/>
</dbReference>
<accession>A0A6A6H544</accession>
<feature type="domain" description="Vps72/YL1 C-terminal" evidence="3">
    <location>
        <begin position="487"/>
        <end position="516"/>
    </location>
</feature>
<dbReference type="Pfam" id="PF08265">
    <property type="entry name" value="YL1_C"/>
    <property type="match status" value="1"/>
</dbReference>
<dbReference type="Pfam" id="PF05764">
    <property type="entry name" value="YL1"/>
    <property type="match status" value="1"/>
</dbReference>